<organism evidence="5 6">
    <name type="scientific">Capnocytophaga leadbetteri</name>
    <dbReference type="NCBI Taxonomy" id="327575"/>
    <lineage>
        <taxon>Bacteria</taxon>
        <taxon>Pseudomonadati</taxon>
        <taxon>Bacteroidota</taxon>
        <taxon>Flavobacteriia</taxon>
        <taxon>Flavobacteriales</taxon>
        <taxon>Flavobacteriaceae</taxon>
        <taxon>Capnocytophaga</taxon>
    </lineage>
</organism>
<dbReference type="Gene3D" id="3.40.1080.20">
    <property type="entry name" value="Acetyl-CoA hydrolase/transferase C-terminal domain"/>
    <property type="match status" value="1"/>
</dbReference>
<accession>A0A250F9V0</accession>
<dbReference type="PANTHER" id="PTHR21432:SF20">
    <property type="entry name" value="ACETYL-COA HYDROLASE"/>
    <property type="match status" value="1"/>
</dbReference>
<evidence type="ECO:0000259" key="4">
    <source>
        <dbReference type="Pfam" id="PF13336"/>
    </source>
</evidence>
<dbReference type="InterPro" id="IPR037171">
    <property type="entry name" value="NagB/RpiA_transferase-like"/>
</dbReference>
<dbReference type="SUPFAM" id="SSF100950">
    <property type="entry name" value="NagB/RpiA/CoA transferase-like"/>
    <property type="match status" value="2"/>
</dbReference>
<dbReference type="Gene3D" id="3.30.750.70">
    <property type="entry name" value="4-hydroxybutyrate coenzyme like domains"/>
    <property type="match status" value="1"/>
</dbReference>
<sequence length="424" mass="46386">MTKITTAEEALKVVKSGDFVYIQGGAAVPEILVDALVKRAPELRNVTIGHIHIEGDAPFADPKYKDSFYVNSFFLSRNVRHIIKAGNGSYTPIFLSDMPLLFDRKHIKVDVVLIQVSPPDKFGFCSMGVSVEASKSAIRNAKYVIAKVNRQMPRTYGDALLHIDEIDFLVEHDAPIFSLHLTEPNAIETQIARHIVPLIEDGSTLQLGIGNIPNATLAEMGHLKNLGIHTELLTEGVLDLVKKGVINGYEKKIDKGKIIASFAMGTQELYDFIDHNPSVEMTEASYSNEVSVIRQNPKMISINSAIEVDITGQVCADSIGTTIFSGFGGQIDFVRGAMLSEGGKSIIAFPSVTNKGESKIVPFLKQGAGVVTTRAHVQYIVTEYGVAELFSKSLQERAKALIAIAHPNHREALERAAHDIVFLH</sequence>
<dbReference type="GO" id="GO:0008775">
    <property type="term" value="F:acetate CoA-transferase activity"/>
    <property type="evidence" value="ECO:0007669"/>
    <property type="project" value="InterPro"/>
</dbReference>
<keyword evidence="2 5" id="KW-0808">Transferase</keyword>
<dbReference type="Pfam" id="PF13336">
    <property type="entry name" value="AcetylCoA_hyd_C"/>
    <property type="match status" value="1"/>
</dbReference>
<comment type="similarity">
    <text evidence="1">Belongs to the acetyl-CoA hydrolase/transferase family.</text>
</comment>
<dbReference type="GO" id="GO:0006083">
    <property type="term" value="P:acetate metabolic process"/>
    <property type="evidence" value="ECO:0007669"/>
    <property type="project" value="InterPro"/>
</dbReference>
<dbReference type="EMBL" id="CP022384">
    <property type="protein sequence ID" value="ATA81035.1"/>
    <property type="molecule type" value="Genomic_DNA"/>
</dbReference>
<gene>
    <name evidence="5" type="ORF">CGC53_01015</name>
</gene>
<name>A0A250F9V0_9FLAO</name>
<dbReference type="KEGG" id="clk:CGC53_01015"/>
<dbReference type="InterPro" id="IPR026888">
    <property type="entry name" value="AcetylCoA_hyd_C"/>
</dbReference>
<dbReference type="InterPro" id="IPR038460">
    <property type="entry name" value="AcetylCoA_hyd_C_sf"/>
</dbReference>
<dbReference type="Proteomes" id="UP000217276">
    <property type="component" value="Chromosome"/>
</dbReference>
<evidence type="ECO:0000313" key="6">
    <source>
        <dbReference type="Proteomes" id="UP000217276"/>
    </source>
</evidence>
<dbReference type="InterPro" id="IPR003702">
    <property type="entry name" value="ActCoA_hydro_N"/>
</dbReference>
<dbReference type="RefSeq" id="WP_095912966.1">
    <property type="nucleotide sequence ID" value="NZ_CAUUPF010000001.1"/>
</dbReference>
<dbReference type="AlphaFoldDB" id="A0A250F9V0"/>
<feature type="domain" description="Acetyl-CoA hydrolase/transferase N-terminal" evidence="3">
    <location>
        <begin position="3"/>
        <end position="174"/>
    </location>
</feature>
<dbReference type="PANTHER" id="PTHR21432">
    <property type="entry name" value="ACETYL-COA HYDROLASE-RELATED"/>
    <property type="match status" value="1"/>
</dbReference>
<keyword evidence="6" id="KW-1185">Reference proteome</keyword>
<evidence type="ECO:0000256" key="2">
    <source>
        <dbReference type="ARBA" id="ARBA00022679"/>
    </source>
</evidence>
<dbReference type="Pfam" id="PF02550">
    <property type="entry name" value="AcetylCoA_hydro"/>
    <property type="match status" value="1"/>
</dbReference>
<dbReference type="InterPro" id="IPR046433">
    <property type="entry name" value="ActCoA_hydro"/>
</dbReference>
<evidence type="ECO:0000256" key="1">
    <source>
        <dbReference type="ARBA" id="ARBA00009632"/>
    </source>
</evidence>
<proteinExistence type="inferred from homology"/>
<feature type="domain" description="Acetyl-CoA hydrolase/transferase C-terminal" evidence="4">
    <location>
        <begin position="265"/>
        <end position="417"/>
    </location>
</feature>
<protein>
    <submittedName>
        <fullName evidence="5">4-hydroxybutyrate CoA-transferase</fullName>
    </submittedName>
</protein>
<dbReference type="Gene3D" id="3.40.1080.10">
    <property type="entry name" value="Glutaconate Coenzyme A-transferase"/>
    <property type="match status" value="1"/>
</dbReference>
<evidence type="ECO:0000313" key="5">
    <source>
        <dbReference type="EMBL" id="ATA81035.1"/>
    </source>
</evidence>
<evidence type="ECO:0000259" key="3">
    <source>
        <dbReference type="Pfam" id="PF02550"/>
    </source>
</evidence>
<reference evidence="6" key="1">
    <citation type="submission" date="2017-06" db="EMBL/GenBank/DDBJ databases">
        <title>Capnocytophaga spp. assemblies.</title>
        <authorList>
            <person name="Gulvik C.A."/>
        </authorList>
    </citation>
    <scope>NUCLEOTIDE SEQUENCE [LARGE SCALE GENOMIC DNA]</scope>
    <source>
        <strain evidence="6">H6253</strain>
    </source>
</reference>